<evidence type="ECO:0000256" key="1">
    <source>
        <dbReference type="ARBA" id="ARBA00022801"/>
    </source>
</evidence>
<reference evidence="5" key="1">
    <citation type="journal article" date="2017" name="PLoS ONE">
        <title>The Agassiz's desert tortoise genome provides a resource for the conservation of a threatened species.</title>
        <authorList>
            <person name="Tollis M."/>
            <person name="DeNardo D.F."/>
            <person name="Cornelius J.A."/>
            <person name="Dolby G.A."/>
            <person name="Edwards T."/>
            <person name="Henen B.T."/>
            <person name="Karl A.E."/>
            <person name="Murphy R.W."/>
            <person name="Kusumi K."/>
        </authorList>
    </citation>
    <scope>NUCLEOTIDE SEQUENCE [LARGE SCALE GENOMIC DNA]</scope>
</reference>
<dbReference type="Proteomes" id="UP000291020">
    <property type="component" value="Unassembled WGS sequence"/>
</dbReference>
<reference evidence="4" key="3">
    <citation type="submission" date="2025-09" db="UniProtKB">
        <authorList>
            <consortium name="Ensembl"/>
        </authorList>
    </citation>
    <scope>IDENTIFICATION</scope>
</reference>
<dbReference type="GO" id="GO:0004568">
    <property type="term" value="F:chitinase activity"/>
    <property type="evidence" value="ECO:0007669"/>
    <property type="project" value="TreeGrafter"/>
</dbReference>
<dbReference type="PANTHER" id="PTHR46290:SF1">
    <property type="entry name" value="DI-N-ACETYLCHITOBIASE"/>
    <property type="match status" value="1"/>
</dbReference>
<dbReference type="AlphaFoldDB" id="A0A452GJJ0"/>
<evidence type="ECO:0000313" key="5">
    <source>
        <dbReference type="Proteomes" id="UP000291020"/>
    </source>
</evidence>
<accession>A0A452GJJ0</accession>
<proteinExistence type="predicted"/>
<protein>
    <submittedName>
        <fullName evidence="4">Uncharacterized protein</fullName>
    </submittedName>
</protein>
<keyword evidence="1" id="KW-0378">Hydrolase</keyword>
<dbReference type="PANTHER" id="PTHR46290">
    <property type="entry name" value="DI-N-ACETYLCHITOBIASE"/>
    <property type="match status" value="1"/>
</dbReference>
<dbReference type="GO" id="GO:0009313">
    <property type="term" value="P:oligosaccharide catabolic process"/>
    <property type="evidence" value="ECO:0007669"/>
    <property type="project" value="TreeGrafter"/>
</dbReference>
<name>A0A452GJJ0_9SAUR</name>
<dbReference type="GO" id="GO:0006032">
    <property type="term" value="P:chitin catabolic process"/>
    <property type="evidence" value="ECO:0007669"/>
    <property type="project" value="TreeGrafter"/>
</dbReference>
<feature type="chain" id="PRO_5019317778" evidence="3">
    <location>
        <begin position="29"/>
        <end position="111"/>
    </location>
</feature>
<keyword evidence="3" id="KW-0732">Signal</keyword>
<dbReference type="InterPro" id="IPR051887">
    <property type="entry name" value="GH18_Domain-Containing"/>
</dbReference>
<dbReference type="Ensembl" id="ENSGAGT00000001997.1">
    <property type="protein sequence ID" value="ENSGAGP00000001755.1"/>
    <property type="gene ID" value="ENSGAGG00000001409.1"/>
</dbReference>
<feature type="signal peptide" evidence="3">
    <location>
        <begin position="1"/>
        <end position="28"/>
    </location>
</feature>
<dbReference type="STRING" id="38772.ENSGAGP00000001755"/>
<keyword evidence="5" id="KW-1185">Reference proteome</keyword>
<dbReference type="GO" id="GO:0005615">
    <property type="term" value="C:extracellular space"/>
    <property type="evidence" value="ECO:0007669"/>
    <property type="project" value="TreeGrafter"/>
</dbReference>
<evidence type="ECO:0000313" key="4">
    <source>
        <dbReference type="Ensembl" id="ENSGAGP00000001755.1"/>
    </source>
</evidence>
<evidence type="ECO:0000256" key="3">
    <source>
        <dbReference type="SAM" id="SignalP"/>
    </source>
</evidence>
<sequence>MKRLLGGGACLARCCALLALLWLGSSSGACPCSDPALCRPIAGTREFEVFVFDVGRKTWKFYDWSQITTVAAFGKYDPELLCYAHSKGARVVLKGWLQLGKCGHLYIKFIY</sequence>
<dbReference type="PROSITE" id="PS51257">
    <property type="entry name" value="PROKAR_LIPOPROTEIN"/>
    <property type="match status" value="1"/>
</dbReference>
<evidence type="ECO:0000256" key="2">
    <source>
        <dbReference type="ARBA" id="ARBA00023295"/>
    </source>
</evidence>
<reference evidence="4" key="2">
    <citation type="submission" date="2025-08" db="UniProtKB">
        <authorList>
            <consortium name="Ensembl"/>
        </authorList>
    </citation>
    <scope>IDENTIFICATION</scope>
</reference>
<organism evidence="4 5">
    <name type="scientific">Gopherus agassizii</name>
    <name type="common">Agassiz's desert tortoise</name>
    <dbReference type="NCBI Taxonomy" id="38772"/>
    <lineage>
        <taxon>Eukaryota</taxon>
        <taxon>Metazoa</taxon>
        <taxon>Chordata</taxon>
        <taxon>Craniata</taxon>
        <taxon>Vertebrata</taxon>
        <taxon>Euteleostomi</taxon>
        <taxon>Archelosauria</taxon>
        <taxon>Testudinata</taxon>
        <taxon>Testudines</taxon>
        <taxon>Cryptodira</taxon>
        <taxon>Durocryptodira</taxon>
        <taxon>Testudinoidea</taxon>
        <taxon>Testudinidae</taxon>
        <taxon>Gopherus</taxon>
    </lineage>
</organism>
<keyword evidence="2" id="KW-0326">Glycosidase</keyword>